<gene>
    <name evidence="1" type="ORF">A2G96_09430</name>
</gene>
<keyword evidence="2" id="KW-1185">Reference proteome</keyword>
<name>A0A142JIN1_9BURK</name>
<dbReference type="STRING" id="1796606.A2G96_09430"/>
<protein>
    <submittedName>
        <fullName evidence="1">Uncharacterized protein</fullName>
    </submittedName>
</protein>
<dbReference type="EMBL" id="CP014844">
    <property type="protein sequence ID" value="AMR77943.1"/>
    <property type="molecule type" value="Genomic_DNA"/>
</dbReference>
<organism evidence="1 2">
    <name type="scientific">Cupriavidus nantongensis</name>
    <dbReference type="NCBI Taxonomy" id="1796606"/>
    <lineage>
        <taxon>Bacteria</taxon>
        <taxon>Pseudomonadati</taxon>
        <taxon>Pseudomonadota</taxon>
        <taxon>Betaproteobacteria</taxon>
        <taxon>Burkholderiales</taxon>
        <taxon>Burkholderiaceae</taxon>
        <taxon>Cupriavidus</taxon>
    </lineage>
</organism>
<evidence type="ECO:0000313" key="2">
    <source>
        <dbReference type="Proteomes" id="UP000075238"/>
    </source>
</evidence>
<proteinExistence type="predicted"/>
<reference evidence="1 2" key="1">
    <citation type="submission" date="2016-03" db="EMBL/GenBank/DDBJ databases">
        <title>Complete genome sequence of a novel chlorpyrifos degrading bacterium, Cupriavidus nantongensis sp. X1.</title>
        <authorList>
            <person name="Fang L."/>
        </authorList>
    </citation>
    <scope>NUCLEOTIDE SEQUENCE [LARGE SCALE GENOMIC DNA]</scope>
    <source>
        <strain evidence="1 2">X1</strain>
    </source>
</reference>
<dbReference type="KEGG" id="cnan:A2G96_09430"/>
<evidence type="ECO:0000313" key="1">
    <source>
        <dbReference type="EMBL" id="AMR77943.1"/>
    </source>
</evidence>
<accession>A0A142JIN1</accession>
<sequence length="99" mass="11431">MHMEELVIGVVVGYVLRGVISGSSRTSQRGPDVGQMLNGWFNRRRHEKYRMKAEQRGFLRLFDEEYRNCGDAPYWLQSPASCIKAFRRAEQRHQTAAAA</sequence>
<dbReference type="AlphaFoldDB" id="A0A142JIN1"/>
<dbReference type="Proteomes" id="UP000075238">
    <property type="component" value="Chromosome 1"/>
</dbReference>